<organism evidence="3 4">
    <name type="scientific">Flavipsychrobacter stenotrophus</name>
    <dbReference type="NCBI Taxonomy" id="2077091"/>
    <lineage>
        <taxon>Bacteria</taxon>
        <taxon>Pseudomonadati</taxon>
        <taxon>Bacteroidota</taxon>
        <taxon>Chitinophagia</taxon>
        <taxon>Chitinophagales</taxon>
        <taxon>Chitinophagaceae</taxon>
        <taxon>Flavipsychrobacter</taxon>
    </lineage>
</organism>
<feature type="modified residue" description="Phosphohistidine" evidence="1">
    <location>
        <position position="54"/>
    </location>
</feature>
<keyword evidence="4" id="KW-1185">Reference proteome</keyword>
<protein>
    <recommendedName>
        <fullName evidence="2">HPt domain-containing protein</fullName>
    </recommendedName>
</protein>
<dbReference type="AlphaFoldDB" id="A0A2S7SUM3"/>
<evidence type="ECO:0000259" key="2">
    <source>
        <dbReference type="PROSITE" id="PS50894"/>
    </source>
</evidence>
<sequence length="112" mass="12288">MLYDISQLEFLFADDPAFLKEVIGQFIEDVSAAEADINTAYNSGNFGQEKYHLHRIKSPVNNFGVIGAAAIVEALEDMADTLGASTEHASLLQQLHVELTAVIIELKENHSL</sequence>
<evidence type="ECO:0000313" key="3">
    <source>
        <dbReference type="EMBL" id="PQJ10444.1"/>
    </source>
</evidence>
<evidence type="ECO:0000256" key="1">
    <source>
        <dbReference type="PROSITE-ProRule" id="PRU00110"/>
    </source>
</evidence>
<dbReference type="GO" id="GO:0004672">
    <property type="term" value="F:protein kinase activity"/>
    <property type="evidence" value="ECO:0007669"/>
    <property type="project" value="UniProtKB-ARBA"/>
</dbReference>
<dbReference type="RefSeq" id="WP_105039172.1">
    <property type="nucleotide sequence ID" value="NZ_PPSL01000003.1"/>
</dbReference>
<dbReference type="InterPro" id="IPR008207">
    <property type="entry name" value="Sig_transdc_His_kin_Hpt_dom"/>
</dbReference>
<comment type="caution">
    <text evidence="3">The sequence shown here is derived from an EMBL/GenBank/DDBJ whole genome shotgun (WGS) entry which is preliminary data.</text>
</comment>
<dbReference type="SUPFAM" id="SSF47226">
    <property type="entry name" value="Histidine-containing phosphotransfer domain, HPT domain"/>
    <property type="match status" value="1"/>
</dbReference>
<dbReference type="Pfam" id="PF01627">
    <property type="entry name" value="Hpt"/>
    <property type="match status" value="1"/>
</dbReference>
<dbReference type="GO" id="GO:0000160">
    <property type="term" value="P:phosphorelay signal transduction system"/>
    <property type="evidence" value="ECO:0007669"/>
    <property type="project" value="InterPro"/>
</dbReference>
<keyword evidence="1" id="KW-0597">Phosphoprotein</keyword>
<dbReference type="PROSITE" id="PS50894">
    <property type="entry name" value="HPT"/>
    <property type="match status" value="1"/>
</dbReference>
<name>A0A2S7SUM3_9BACT</name>
<dbReference type="Proteomes" id="UP000239872">
    <property type="component" value="Unassembled WGS sequence"/>
</dbReference>
<dbReference type="Gene3D" id="1.20.120.160">
    <property type="entry name" value="HPT domain"/>
    <property type="match status" value="1"/>
</dbReference>
<proteinExistence type="predicted"/>
<evidence type="ECO:0000313" key="4">
    <source>
        <dbReference type="Proteomes" id="UP000239872"/>
    </source>
</evidence>
<gene>
    <name evidence="3" type="ORF">CJD36_010735</name>
</gene>
<accession>A0A2S7SUM3</accession>
<dbReference type="InterPro" id="IPR036641">
    <property type="entry name" value="HPT_dom_sf"/>
</dbReference>
<dbReference type="EMBL" id="PPSL01000003">
    <property type="protein sequence ID" value="PQJ10444.1"/>
    <property type="molecule type" value="Genomic_DNA"/>
</dbReference>
<feature type="domain" description="HPt" evidence="2">
    <location>
        <begin position="15"/>
        <end position="109"/>
    </location>
</feature>
<reference evidence="3 4" key="1">
    <citation type="submission" date="2018-01" db="EMBL/GenBank/DDBJ databases">
        <title>A novel member of the phylum Bacteroidetes isolated from glacier ice.</title>
        <authorList>
            <person name="Liu Q."/>
            <person name="Xin Y.-H."/>
        </authorList>
    </citation>
    <scope>NUCLEOTIDE SEQUENCE [LARGE SCALE GENOMIC DNA]</scope>
    <source>
        <strain evidence="3 4">RB1R16</strain>
    </source>
</reference>